<name>A0A7R8ZUX2_9CRUS</name>
<dbReference type="PANTHER" id="PTHR13986">
    <property type="entry name" value="PROTEIN LYSINE HYDROXYLATION COMPLEX COMPONENT"/>
    <property type="match status" value="1"/>
</dbReference>
<dbReference type="AlphaFoldDB" id="A0A7R8ZUX2"/>
<dbReference type="GO" id="GO:0005518">
    <property type="term" value="F:collagen binding"/>
    <property type="evidence" value="ECO:0007669"/>
    <property type="project" value="TreeGrafter"/>
</dbReference>
<feature type="domain" description="Leprecan-like alpha-helical" evidence="4">
    <location>
        <begin position="51"/>
        <end position="262"/>
    </location>
</feature>
<feature type="non-terminal residue" evidence="5">
    <location>
        <position position="1"/>
    </location>
</feature>
<dbReference type="EMBL" id="OB664799">
    <property type="protein sequence ID" value="CAD7232559.1"/>
    <property type="molecule type" value="Genomic_DNA"/>
</dbReference>
<organism evidence="5">
    <name type="scientific">Cyprideis torosa</name>
    <dbReference type="NCBI Taxonomy" id="163714"/>
    <lineage>
        <taxon>Eukaryota</taxon>
        <taxon>Metazoa</taxon>
        <taxon>Ecdysozoa</taxon>
        <taxon>Arthropoda</taxon>
        <taxon>Crustacea</taxon>
        <taxon>Oligostraca</taxon>
        <taxon>Ostracoda</taxon>
        <taxon>Podocopa</taxon>
        <taxon>Podocopida</taxon>
        <taxon>Cytherocopina</taxon>
        <taxon>Cytheroidea</taxon>
        <taxon>Cytherideidae</taxon>
        <taxon>Cyprideis</taxon>
    </lineage>
</organism>
<gene>
    <name evidence="5" type="ORF">CTOB1V02_LOCUS10394</name>
</gene>
<evidence type="ECO:0000259" key="4">
    <source>
        <dbReference type="Pfam" id="PF23557"/>
    </source>
</evidence>
<keyword evidence="3" id="KW-0325">Glycoprotein</keyword>
<evidence type="ECO:0000256" key="3">
    <source>
        <dbReference type="ARBA" id="ARBA00023180"/>
    </source>
</evidence>
<reference evidence="5" key="1">
    <citation type="submission" date="2020-11" db="EMBL/GenBank/DDBJ databases">
        <authorList>
            <person name="Tran Van P."/>
        </authorList>
    </citation>
    <scope>NUCLEOTIDE SEQUENCE</scope>
</reference>
<dbReference type="InterPro" id="IPR056585">
    <property type="entry name" value="Leprecan_dom"/>
</dbReference>
<dbReference type="PANTHER" id="PTHR13986:SF8">
    <property type="entry name" value="PROLYL 3-HYDROXYLASE 1-LIKE PROTEIN"/>
    <property type="match status" value="1"/>
</dbReference>
<dbReference type="GO" id="GO:0030199">
    <property type="term" value="P:collagen fibril organization"/>
    <property type="evidence" value="ECO:0007669"/>
    <property type="project" value="TreeGrafter"/>
</dbReference>
<accession>A0A7R8ZUX2</accession>
<evidence type="ECO:0000256" key="2">
    <source>
        <dbReference type="ARBA" id="ARBA00022729"/>
    </source>
</evidence>
<dbReference type="InterPro" id="IPR011990">
    <property type="entry name" value="TPR-like_helical_dom_sf"/>
</dbReference>
<dbReference type="GO" id="GO:0005783">
    <property type="term" value="C:endoplasmic reticulum"/>
    <property type="evidence" value="ECO:0007669"/>
    <property type="project" value="TreeGrafter"/>
</dbReference>
<dbReference type="OrthoDB" id="8517835at2759"/>
<evidence type="ECO:0000256" key="1">
    <source>
        <dbReference type="ARBA" id="ARBA00006487"/>
    </source>
</evidence>
<dbReference type="Gene3D" id="1.25.40.10">
    <property type="entry name" value="Tetratricopeptide repeat domain"/>
    <property type="match status" value="1"/>
</dbReference>
<comment type="similarity">
    <text evidence="1">Belongs to the leprecan family.</text>
</comment>
<protein>
    <recommendedName>
        <fullName evidence="4">Leprecan-like alpha-helical domain-containing protein</fullName>
    </recommendedName>
</protein>
<dbReference type="Pfam" id="PF23557">
    <property type="entry name" value="TPR_leprecan"/>
    <property type="match status" value="1"/>
</dbReference>
<sequence>MSRPNQHPSITSWVGPGVRMEKLDILVFDEFVSVVSPLTLTSEVPRDDDLRDLETSSEITKESLCVSGCEQDRFGEAIDLKATSRQAEQNFKDLKPYDYLQLCSYKLRNYQDAAEAAFTYLVGHPGHEVMTTNLQYYTSLPSVNTKSLENLEALPYAKTYGEANSAYTNQDYAEVIEKMEKALTEYLKAEEDCRMKCEDTLQKPIDESPYQGIGETFYQVYQCKQECQEDLNILYFPDEGIAANGFLPSHYHFLQFAYFKRSRQEYFQPREEALKYFERDVAEKKFLSDVEAVYRNFIAKKRRLRRSIDWTEMNEILSTPISQEPPTAAEPLAPPTYSYKKDLVIKSIIGEQRFQYPNRYTPSKAPRNPEEEEMKLEIRALQKHILGREYRNKVKEDFYKITGNITKSSASLGHPDRHIFEGFINETICNYLSNLGQLGGPLEKMNKIKKPLTENEIYVVLTAPDLALMVEMGMIPLESLEIFLQVANAARLFSKKVYKLPSVYLEFGGIACRSAKDEGNTERTDLSHNVHTDGGVLITKDGPIHLSHVHRDISCLLYLNEVKAGGNLFFVDTTPNGKVEQVGVLTSDFLKAETSDLGFKLCMYVHLQL</sequence>
<dbReference type="InterPro" id="IPR052284">
    <property type="entry name" value="Collagen_mod_leprecan"/>
</dbReference>
<keyword evidence="2" id="KW-0732">Signal</keyword>
<evidence type="ECO:0000313" key="5">
    <source>
        <dbReference type="EMBL" id="CAD7232559.1"/>
    </source>
</evidence>
<proteinExistence type="inferred from homology"/>